<feature type="transmembrane region" description="Helical" evidence="7">
    <location>
        <begin position="12"/>
        <end position="30"/>
    </location>
</feature>
<name>A0ABV1FI53_9FIRM</name>
<dbReference type="SUPFAM" id="SSF53649">
    <property type="entry name" value="Alkaline phosphatase-like"/>
    <property type="match status" value="1"/>
</dbReference>
<dbReference type="PANTHER" id="PTHR47371">
    <property type="entry name" value="LIPOTEICHOIC ACID SYNTHASE"/>
    <property type="match status" value="1"/>
</dbReference>
<evidence type="ECO:0000259" key="8">
    <source>
        <dbReference type="Pfam" id="PF00884"/>
    </source>
</evidence>
<evidence type="ECO:0000313" key="9">
    <source>
        <dbReference type="EMBL" id="MEQ2472747.1"/>
    </source>
</evidence>
<evidence type="ECO:0000313" key="10">
    <source>
        <dbReference type="Proteomes" id="UP001438008"/>
    </source>
</evidence>
<dbReference type="Gene3D" id="3.40.720.10">
    <property type="entry name" value="Alkaline Phosphatase, subunit A"/>
    <property type="match status" value="1"/>
</dbReference>
<sequence length="799" mass="92223">MKTENHMRKQIVLLLLSTMLVILIGYIFIYPDRMVTDTVVTTSYDASSSETTSKIPLENDAEWLQTLTFSESGFLDSVKMKVTDIPESISGDIKLSILDTDRNVLYSEEIPCQRLIDGTYYQMSGFTEIALYDIGIKVKKDDILFLSCLLEKNEAEAPALTVYQRKSDIKLWISGVLQSGKMLRMSYCTVKKGQYYSVAVLLAGMIALLLQIVRKREEAFRKSAWIFELALPVFVLLLFAWINGNIEYVKSIYVVTGIVLLYVIYLFLLGLFQVKIGETLFVMICLAVTLGNYYVQEFRGQPIMVTDIFSAETAFTVAGNYVYTCSFPILAVVIIYALLYITIIYNGFPVLKLHIKKRQEIVIRSLIVLGSCGVFWGICYFSKLNLSGWDINESFEKYGWLYTNTKLIKNFTNTAPEGYAEGLARKFIEENASYTEVEEGGDKIPQNLIVIMDESFSDLSVLGEFRTNQEVLPYFNSLSNNDRIEKGWLGVRVLGSGTAVTEWEVLAEGNSAFLEIGSLYPYNLLASGLGKYNYENLCTAARKKDYYPIAMHPFNGANYNRDKVYPLMGFQKYYNIDNYYEGDEWIRWCVSDKSDFKRIIEQYENKETDKLFVFNVTMQNHGSYSYPMESYDIVAQDMESEELNSYLTLAHYTDQAIEYLLEYFSKVEEPTMIVLFGDHQPNMTDDFYEKVFGASDITEQQDETRYVTPYLIWSNYDRITYNRPYINAGYLGAIIKAEAGLELTEWDRYLLHVMDEYPVIGKNGIFDKEYNYTAYEDITEEESEELNKMKYAQYYWWTN</sequence>
<dbReference type="RefSeq" id="WP_349164619.1">
    <property type="nucleotide sequence ID" value="NZ_JBBMFE010000008.1"/>
</dbReference>
<comment type="pathway">
    <text evidence="2">Cell wall biogenesis; lipoteichoic acid biosynthesis.</text>
</comment>
<evidence type="ECO:0000256" key="2">
    <source>
        <dbReference type="ARBA" id="ARBA00004936"/>
    </source>
</evidence>
<reference evidence="9 10" key="1">
    <citation type="submission" date="2024-03" db="EMBL/GenBank/DDBJ databases">
        <title>Human intestinal bacterial collection.</title>
        <authorList>
            <person name="Pauvert C."/>
            <person name="Hitch T.C.A."/>
            <person name="Clavel T."/>
        </authorList>
    </citation>
    <scope>NUCLEOTIDE SEQUENCE [LARGE SCALE GENOMIC DNA]</scope>
    <source>
        <strain evidence="9 10">CLA-AA-H132</strain>
    </source>
</reference>
<accession>A0ABV1FI53</accession>
<dbReference type="CDD" id="cd16015">
    <property type="entry name" value="LTA_synthase"/>
    <property type="match status" value="1"/>
</dbReference>
<evidence type="ECO:0000256" key="1">
    <source>
        <dbReference type="ARBA" id="ARBA00004651"/>
    </source>
</evidence>
<gene>
    <name evidence="9" type="ORF">WMO29_09660</name>
</gene>
<evidence type="ECO:0000256" key="5">
    <source>
        <dbReference type="ARBA" id="ARBA00022989"/>
    </source>
</evidence>
<evidence type="ECO:0000256" key="3">
    <source>
        <dbReference type="ARBA" id="ARBA00022475"/>
    </source>
</evidence>
<feature type="transmembrane region" description="Helical" evidence="7">
    <location>
        <begin position="361"/>
        <end position="378"/>
    </location>
</feature>
<dbReference type="Pfam" id="PF00884">
    <property type="entry name" value="Sulfatase"/>
    <property type="match status" value="1"/>
</dbReference>
<dbReference type="InterPro" id="IPR017850">
    <property type="entry name" value="Alkaline_phosphatase_core_sf"/>
</dbReference>
<dbReference type="Proteomes" id="UP001438008">
    <property type="component" value="Unassembled WGS sequence"/>
</dbReference>
<feature type="transmembrane region" description="Helical" evidence="7">
    <location>
        <begin position="321"/>
        <end position="341"/>
    </location>
</feature>
<keyword evidence="6 7" id="KW-0472">Membrane</keyword>
<keyword evidence="4 7" id="KW-0812">Transmembrane</keyword>
<feature type="transmembrane region" description="Helical" evidence="7">
    <location>
        <begin position="195"/>
        <end position="213"/>
    </location>
</feature>
<keyword evidence="5 7" id="KW-1133">Transmembrane helix</keyword>
<evidence type="ECO:0000256" key="6">
    <source>
        <dbReference type="ARBA" id="ARBA00023136"/>
    </source>
</evidence>
<keyword evidence="10" id="KW-1185">Reference proteome</keyword>
<comment type="subcellular location">
    <subcellularLocation>
        <location evidence="1">Cell membrane</location>
        <topology evidence="1">Multi-pass membrane protein</topology>
    </subcellularLocation>
</comment>
<comment type="caution">
    <text evidence="9">The sequence shown here is derived from an EMBL/GenBank/DDBJ whole genome shotgun (WGS) entry which is preliminary data.</text>
</comment>
<dbReference type="InterPro" id="IPR050448">
    <property type="entry name" value="OpgB/LTA_synthase_biosynth"/>
</dbReference>
<feature type="transmembrane region" description="Helical" evidence="7">
    <location>
        <begin position="225"/>
        <end position="246"/>
    </location>
</feature>
<proteinExistence type="predicted"/>
<dbReference type="EMBL" id="JBBMFE010000008">
    <property type="protein sequence ID" value="MEQ2472747.1"/>
    <property type="molecule type" value="Genomic_DNA"/>
</dbReference>
<protein>
    <submittedName>
        <fullName evidence="9">LTA synthase family protein</fullName>
    </submittedName>
</protein>
<evidence type="ECO:0000256" key="7">
    <source>
        <dbReference type="SAM" id="Phobius"/>
    </source>
</evidence>
<feature type="domain" description="Sulfatase N-terminal" evidence="8">
    <location>
        <begin position="446"/>
        <end position="718"/>
    </location>
</feature>
<keyword evidence="3" id="KW-1003">Cell membrane</keyword>
<dbReference type="PANTHER" id="PTHR47371:SF3">
    <property type="entry name" value="PHOSPHOGLYCEROL TRANSFERASE I"/>
    <property type="match status" value="1"/>
</dbReference>
<feature type="transmembrane region" description="Helical" evidence="7">
    <location>
        <begin position="252"/>
        <end position="272"/>
    </location>
</feature>
<organism evidence="9 10">
    <name type="scientific">Laedolimicola intestinihominis</name>
    <dbReference type="NCBI Taxonomy" id="3133166"/>
    <lineage>
        <taxon>Bacteria</taxon>
        <taxon>Bacillati</taxon>
        <taxon>Bacillota</taxon>
        <taxon>Clostridia</taxon>
        <taxon>Lachnospirales</taxon>
        <taxon>Lachnospiraceae</taxon>
        <taxon>Laedolimicola</taxon>
    </lineage>
</organism>
<evidence type="ECO:0000256" key="4">
    <source>
        <dbReference type="ARBA" id="ARBA00022692"/>
    </source>
</evidence>
<dbReference type="InterPro" id="IPR000917">
    <property type="entry name" value="Sulfatase_N"/>
</dbReference>